<dbReference type="Proteomes" id="UP000190339">
    <property type="component" value="Unassembled WGS sequence"/>
</dbReference>
<evidence type="ECO:0008006" key="3">
    <source>
        <dbReference type="Google" id="ProtNLM"/>
    </source>
</evidence>
<proteinExistence type="predicted"/>
<sequence>MNMKLLKFVYAILISFVLLAFISSEDKRYERTYFEDGTLASEGWMRFNIKTDYWSFYHPNGKIAEKGYFEYGKKEKYWFFYDENRIRTKEGKYLKNEQIGWWLFYDKKGRINHKCQINKGVKDGYCLKYKDSKMISAEKYSNGAKIKEWSTFNAFTHENNLSNLK</sequence>
<keyword evidence="2" id="KW-1185">Reference proteome</keyword>
<dbReference type="SUPFAM" id="SSF82185">
    <property type="entry name" value="Histone H3 K4-specific methyltransferase SET7/9 N-terminal domain"/>
    <property type="match status" value="1"/>
</dbReference>
<evidence type="ECO:0000313" key="2">
    <source>
        <dbReference type="Proteomes" id="UP000190339"/>
    </source>
</evidence>
<reference evidence="2" key="1">
    <citation type="submission" date="2017-02" db="EMBL/GenBank/DDBJ databases">
        <authorList>
            <person name="Varghese N."/>
            <person name="Submissions S."/>
        </authorList>
    </citation>
    <scope>NUCLEOTIDE SEQUENCE [LARGE SCALE GENOMIC DNA]</scope>
    <source>
        <strain evidence="2">DSM 23546</strain>
    </source>
</reference>
<gene>
    <name evidence="1" type="ORF">SAMN05660866_03385</name>
</gene>
<accession>A0A1T5EAS4</accession>
<protein>
    <recommendedName>
        <fullName evidence="3">MORN repeat variant</fullName>
    </recommendedName>
</protein>
<dbReference type="AlphaFoldDB" id="A0A1T5EAS4"/>
<name>A0A1T5EAS4_9FLAO</name>
<evidence type="ECO:0000313" key="1">
    <source>
        <dbReference type="EMBL" id="SKB81127.1"/>
    </source>
</evidence>
<organism evidence="1 2">
    <name type="scientific">Maribacter arcticus</name>
    <dbReference type="NCBI Taxonomy" id="561365"/>
    <lineage>
        <taxon>Bacteria</taxon>
        <taxon>Pseudomonadati</taxon>
        <taxon>Bacteroidota</taxon>
        <taxon>Flavobacteriia</taxon>
        <taxon>Flavobacteriales</taxon>
        <taxon>Flavobacteriaceae</taxon>
        <taxon>Maribacter</taxon>
    </lineage>
</organism>
<dbReference type="STRING" id="561365.SAMN05660866_03385"/>
<dbReference type="Gene3D" id="3.90.930.1">
    <property type="match status" value="1"/>
</dbReference>
<dbReference type="EMBL" id="FUYL01000012">
    <property type="protein sequence ID" value="SKB81127.1"/>
    <property type="molecule type" value="Genomic_DNA"/>
</dbReference>